<dbReference type="AlphaFoldDB" id="I9L7V1"/>
<dbReference type="PATRIC" id="fig|1149862.3.peg.3971"/>
<proteinExistence type="predicted"/>
<organism evidence="2 3">
    <name type="scientific">Pelosinus fermentans B4</name>
    <dbReference type="NCBI Taxonomy" id="1149862"/>
    <lineage>
        <taxon>Bacteria</taxon>
        <taxon>Bacillati</taxon>
        <taxon>Bacillota</taxon>
        <taxon>Negativicutes</taxon>
        <taxon>Selenomonadales</taxon>
        <taxon>Sporomusaceae</taxon>
        <taxon>Pelosinus</taxon>
    </lineage>
</organism>
<keyword evidence="1" id="KW-0812">Transmembrane</keyword>
<protein>
    <recommendedName>
        <fullName evidence="4">MotA/TolQ/ExbB proton channel domain-containing protein</fullName>
    </recommendedName>
</protein>
<keyword evidence="1" id="KW-0472">Membrane</keyword>
<reference evidence="2 3" key="1">
    <citation type="journal article" date="2012" name="J. Bacteriol.">
        <title>Draft Genome Sequences for Two Metal-Reducing Pelosinus fermentans Strains Isolated from a Cr(VI)-Contaminated Site and for Type Strain R7.</title>
        <authorList>
            <person name="Brown S.D."/>
            <person name="Podar M."/>
            <person name="Klingeman D.M."/>
            <person name="Johnson C.M."/>
            <person name="Yang Z.K."/>
            <person name="Utturkar S.M."/>
            <person name="Land M.L."/>
            <person name="Mosher J.J."/>
            <person name="Hurt R.A.Jr."/>
            <person name="Phelps T.J."/>
            <person name="Palumbo A.V."/>
            <person name="Arkin A.P."/>
            <person name="Hazen T.C."/>
            <person name="Elias D.A."/>
        </authorList>
    </citation>
    <scope>NUCLEOTIDE SEQUENCE [LARGE SCALE GENOMIC DNA]</scope>
    <source>
        <strain evidence="2 3">B4</strain>
    </source>
</reference>
<sequence length="538" mass="60394" precursor="true">MQSGEFLKQIVLFILVPESIVSLLFLVVLLGIFIYGIMKLNFLKQEFIVRLETIETEYNKQSKKLDPNVFLRMKLQEFEASEYKITSIPNILVSVGILATFLGLGIALKQASEILSSVGTVELLKLNSVLAIIAFKFQTSVWGLTLSILFQKFAIDYFVTLKQEYQQRALETLYANKKTGIEDLLEKQSLLLEAQLKEIQHFNHSVGSLEQSSSSFAKSAIGFIQTTDSLKHVVNTFNLTTAESLNIIEERLESVFKEQLEKINVINEATLTTHQQAGKMLQIRLNHMESATENQLAAMYKQVDNLMVETRNILVENINKMNNQMLSGMVKIANQTTIVNEQSMEVQQDSIRIIKDALQGNTIQINRMLDHVDSNLNHTINSTVESLNKMQAETGSDIKVALGKVNEDIRRCLDGASTGIDKFTGAIDGLDQNINHSFLSVGRQLTKLDDYTNHFSSTNHAVYETIGKLEREIKGIAAALEKLAIIEPKLPVIHVSGSHSLETSPKLRWSNNLISIEENRLDTASNKKADFVVIKDES</sequence>
<gene>
    <name evidence="2" type="ORF">FB4_0960</name>
</gene>
<evidence type="ECO:0000313" key="3">
    <source>
        <dbReference type="Proteomes" id="UP000004324"/>
    </source>
</evidence>
<feature type="transmembrane region" description="Helical" evidence="1">
    <location>
        <begin position="12"/>
        <end position="37"/>
    </location>
</feature>
<name>I9L7V1_9FIRM</name>
<evidence type="ECO:0000313" key="2">
    <source>
        <dbReference type="EMBL" id="EIW16449.1"/>
    </source>
</evidence>
<evidence type="ECO:0000256" key="1">
    <source>
        <dbReference type="SAM" id="Phobius"/>
    </source>
</evidence>
<keyword evidence="3" id="KW-1185">Reference proteome</keyword>
<feature type="transmembrane region" description="Helical" evidence="1">
    <location>
        <begin position="129"/>
        <end position="150"/>
    </location>
</feature>
<dbReference type="EMBL" id="AKVJ01000066">
    <property type="protein sequence ID" value="EIW16449.1"/>
    <property type="molecule type" value="Genomic_DNA"/>
</dbReference>
<dbReference type="Proteomes" id="UP000004324">
    <property type="component" value="Unassembled WGS sequence"/>
</dbReference>
<dbReference type="OrthoDB" id="2809136at2"/>
<keyword evidence="1" id="KW-1133">Transmembrane helix</keyword>
<accession>I9L7V1</accession>
<feature type="transmembrane region" description="Helical" evidence="1">
    <location>
        <begin position="88"/>
        <end position="108"/>
    </location>
</feature>
<evidence type="ECO:0008006" key="4">
    <source>
        <dbReference type="Google" id="ProtNLM"/>
    </source>
</evidence>
<comment type="caution">
    <text evidence="2">The sequence shown here is derived from an EMBL/GenBank/DDBJ whole genome shotgun (WGS) entry which is preliminary data.</text>
</comment>